<feature type="chain" id="PRO_5012365752" evidence="1">
    <location>
        <begin position="23"/>
        <end position="316"/>
    </location>
</feature>
<organism evidence="2">
    <name type="scientific">Culex tarsalis</name>
    <name type="common">Encephalitis mosquito</name>
    <dbReference type="NCBI Taxonomy" id="7177"/>
    <lineage>
        <taxon>Eukaryota</taxon>
        <taxon>Metazoa</taxon>
        <taxon>Ecdysozoa</taxon>
        <taxon>Arthropoda</taxon>
        <taxon>Hexapoda</taxon>
        <taxon>Insecta</taxon>
        <taxon>Pterygota</taxon>
        <taxon>Neoptera</taxon>
        <taxon>Endopterygota</taxon>
        <taxon>Diptera</taxon>
        <taxon>Nematocera</taxon>
        <taxon>Culicoidea</taxon>
        <taxon>Culicidae</taxon>
        <taxon>Culicinae</taxon>
        <taxon>Culicini</taxon>
        <taxon>Culex</taxon>
        <taxon>Culex</taxon>
    </lineage>
</organism>
<reference evidence="2" key="1">
    <citation type="submission" date="2017-01" db="EMBL/GenBank/DDBJ databases">
        <title>A deep insight into the sialotranscriptome of adult male and female Cluex tarsalis mosquitoes.</title>
        <authorList>
            <person name="Ribeiro J.M."/>
            <person name="Moreira F."/>
            <person name="Bernard K.A."/>
            <person name="Calvo E."/>
        </authorList>
    </citation>
    <scope>NUCLEOTIDE SEQUENCE</scope>
    <source>
        <strain evidence="2">Kern County</strain>
        <tissue evidence="2">Salivary glands</tissue>
    </source>
</reference>
<accession>A0A1Q3FDM3</accession>
<proteinExistence type="predicted"/>
<protein>
    <submittedName>
        <fullName evidence="2">Putative salivary mucin</fullName>
    </submittedName>
</protein>
<dbReference type="AlphaFoldDB" id="A0A1Q3FDM3"/>
<keyword evidence="1" id="KW-0732">Signal</keyword>
<sequence length="316" mass="34508">MTSLRFLVALVVALLTPETTLAFGWNWLLGFATTTSSSSTSSSSSSTSSGSSNTASNYDFSIGNRRNTTAGANDYGTMISNLSINLARFNGTAIEGNAGVTLLDDAVLSVAEAYRNESTRAIAERLAWFNDQIADANRSANGVHHLHIRDLVEDFANDTRTGVHGLSNATRDCLDKSVEVEDVIRSVEERSTSGCLRAKIQRMLELRAEANSNLTEFLESQQDVEDRLEICVDLQDDFNDDMSDFYKVACVSSILFDVQTETARLELTVEGLTAEAGVALRRLRAGLLECVADVANYAFDASLKLRHWINVCRAAH</sequence>
<feature type="signal peptide" evidence="1">
    <location>
        <begin position="1"/>
        <end position="22"/>
    </location>
</feature>
<evidence type="ECO:0000313" key="2">
    <source>
        <dbReference type="EMBL" id="JAV25680.1"/>
    </source>
</evidence>
<evidence type="ECO:0000256" key="1">
    <source>
        <dbReference type="SAM" id="SignalP"/>
    </source>
</evidence>
<dbReference type="EMBL" id="GFDL01009365">
    <property type="protein sequence ID" value="JAV25680.1"/>
    <property type="molecule type" value="Transcribed_RNA"/>
</dbReference>
<name>A0A1Q3FDM3_CULTA</name>